<proteinExistence type="predicted"/>
<dbReference type="EMBL" id="MN740406">
    <property type="protein sequence ID" value="QHU04979.1"/>
    <property type="molecule type" value="Genomic_DNA"/>
</dbReference>
<dbReference type="AlphaFoldDB" id="A0A6C0JHA9"/>
<feature type="domain" description="Methyltransferase FkbM" evidence="1">
    <location>
        <begin position="43"/>
        <end position="147"/>
    </location>
</feature>
<dbReference type="InterPro" id="IPR006342">
    <property type="entry name" value="FkbM_mtfrase"/>
</dbReference>
<sequence>MDPTHLTVYQSPFRKHRIGQYADGGYVICDIPDVEYDILIAGGVDNNVAFEEHFCQIYDNTLCFAYDGTIENIETKNKNITFFKQNISHNGEDGTTTLHHLLDAASCVFIKMDIEGWEIPWLLSLTEEHFSKIGQIVMEFHRPFDELGGEALRRLSLFFSLVHFHPNNCCGCREHSGVIIPNVFECTFINKKYIKGEPILNTDPVPSDLDVQNLHYHDEIHVNYPPFRHEP</sequence>
<reference evidence="2" key="1">
    <citation type="journal article" date="2020" name="Nature">
        <title>Giant virus diversity and host interactions through global metagenomics.</title>
        <authorList>
            <person name="Schulz F."/>
            <person name="Roux S."/>
            <person name="Paez-Espino D."/>
            <person name="Jungbluth S."/>
            <person name="Walsh D.A."/>
            <person name="Denef V.J."/>
            <person name="McMahon K.D."/>
            <person name="Konstantinidis K.T."/>
            <person name="Eloe-Fadrosh E.A."/>
            <person name="Kyrpides N.C."/>
            <person name="Woyke T."/>
        </authorList>
    </citation>
    <scope>NUCLEOTIDE SEQUENCE</scope>
    <source>
        <strain evidence="2">GVMAG-M-3300027708-5</strain>
    </source>
</reference>
<evidence type="ECO:0000313" key="2">
    <source>
        <dbReference type="EMBL" id="QHU04979.1"/>
    </source>
</evidence>
<dbReference type="Pfam" id="PF05050">
    <property type="entry name" value="Methyltransf_21"/>
    <property type="match status" value="1"/>
</dbReference>
<protein>
    <recommendedName>
        <fullName evidence="1">Methyltransferase FkbM domain-containing protein</fullName>
    </recommendedName>
</protein>
<name>A0A6C0JHA9_9ZZZZ</name>
<organism evidence="2">
    <name type="scientific">viral metagenome</name>
    <dbReference type="NCBI Taxonomy" id="1070528"/>
    <lineage>
        <taxon>unclassified sequences</taxon>
        <taxon>metagenomes</taxon>
        <taxon>organismal metagenomes</taxon>
    </lineage>
</organism>
<evidence type="ECO:0000259" key="1">
    <source>
        <dbReference type="Pfam" id="PF05050"/>
    </source>
</evidence>
<accession>A0A6C0JHA9</accession>